<feature type="chain" id="PRO_5010879936" description="Pierisin-like domain-containing protein" evidence="1">
    <location>
        <begin position="27"/>
        <end position="460"/>
    </location>
</feature>
<dbReference type="SUPFAM" id="SSF56399">
    <property type="entry name" value="ADP-ribosylation"/>
    <property type="match status" value="1"/>
</dbReference>
<dbReference type="RefSeq" id="WP_084878915.1">
    <property type="nucleotide sequence ID" value="NZ_JAGGMY010000006.1"/>
</dbReference>
<accession>A0A1X1EJS0</accession>
<evidence type="ECO:0000313" key="4">
    <source>
        <dbReference type="Proteomes" id="UP000193749"/>
    </source>
</evidence>
<keyword evidence="1" id="KW-0732">Signal</keyword>
<dbReference type="OrthoDB" id="6798636at2"/>
<comment type="caution">
    <text evidence="3">The sequence shown here is derived from an EMBL/GenBank/DDBJ whole genome shotgun (WGS) entry which is preliminary data.</text>
</comment>
<sequence>MEIKNMSKKTLLIISALFSTTPVAYAWDSSGYYPDCRENIHFTRASEKQPELIWRNDHNILWRGDTNNEGLDAFKNGTVPKGVTRGYPEAERDHDWRCHKEDSFRSVFVSTTENLKTAIYFIDISRPGSEGWVYEIHAPGGINQQLSIGGEAGSYESEISFPGGVKGRFIKQACYYIKKQLQRCEDNPNFQEPSWKESPEEVAAAVTNLARVVPKGNCETTDSSETVPAKLCPLPDMATTQYFQEGNTIAKEGMYIHYDVSDRGPEKPERWIILMAGDEKSDLSHIAAKIPVTESMPDTGNVYISPDKLSSPSYPWQKKFQRWSLGVTHAADNNQIAGPVSYMHTSYLPLRGDVLLDEMAPNTMTVAEAEKGFRVTVNAPADRDSWLFTQIKNPATGQWGKFGGYQKIKAGANRTVDAKIIRSWHPEGGIFRIGLSDSVSTTEDVKPLGNTPYIEVTDKP</sequence>
<dbReference type="Proteomes" id="UP000193749">
    <property type="component" value="Unassembled WGS sequence"/>
</dbReference>
<proteinExistence type="predicted"/>
<dbReference type="Pfam" id="PF22596">
    <property type="entry name" value="Scabin-like"/>
    <property type="match status" value="1"/>
</dbReference>
<feature type="domain" description="Pierisin-like" evidence="2">
    <location>
        <begin position="72"/>
        <end position="190"/>
    </location>
</feature>
<feature type="signal peptide" evidence="1">
    <location>
        <begin position="1"/>
        <end position="26"/>
    </location>
</feature>
<name>A0A1X1EJS0_PANCY</name>
<dbReference type="EMBL" id="MLJI01000002">
    <property type="protein sequence ID" value="ORM89208.1"/>
    <property type="molecule type" value="Genomic_DNA"/>
</dbReference>
<keyword evidence="4" id="KW-1185">Reference proteome</keyword>
<organism evidence="3 4">
    <name type="scientific">Pantoea cypripedii</name>
    <name type="common">Pectobacterium cypripedii</name>
    <name type="synonym">Erwinia cypripedii</name>
    <dbReference type="NCBI Taxonomy" id="55209"/>
    <lineage>
        <taxon>Bacteria</taxon>
        <taxon>Pseudomonadati</taxon>
        <taxon>Pseudomonadota</taxon>
        <taxon>Gammaproteobacteria</taxon>
        <taxon>Enterobacterales</taxon>
        <taxon>Erwiniaceae</taxon>
        <taxon>Pantoea</taxon>
    </lineage>
</organism>
<dbReference type="InterPro" id="IPR054695">
    <property type="entry name" value="Pierisin-like_dom"/>
</dbReference>
<reference evidence="3 4" key="1">
    <citation type="journal article" date="2017" name="Antonie Van Leeuwenhoek">
        <title>Phylogenomic resolution of the bacterial genus Pantoea and its relationship with Erwinia and Tatumella.</title>
        <authorList>
            <person name="Palmer M."/>
            <person name="Steenkamp E.T."/>
            <person name="Coetzee M.P."/>
            <person name="Chan W.Y."/>
            <person name="van Zyl E."/>
            <person name="De Maayer P."/>
            <person name="Coutinho T.A."/>
            <person name="Blom J."/>
            <person name="Smits T.H."/>
            <person name="Duffy B."/>
            <person name="Venter S.N."/>
        </authorList>
    </citation>
    <scope>NUCLEOTIDE SEQUENCE [LARGE SCALE GENOMIC DNA]</scope>
    <source>
        <strain evidence="3 4">LMG 2657</strain>
    </source>
</reference>
<evidence type="ECO:0000256" key="1">
    <source>
        <dbReference type="SAM" id="SignalP"/>
    </source>
</evidence>
<evidence type="ECO:0000313" key="3">
    <source>
        <dbReference type="EMBL" id="ORM89208.1"/>
    </source>
</evidence>
<dbReference type="AlphaFoldDB" id="A0A1X1EJS0"/>
<dbReference type="Gene3D" id="3.90.210.10">
    <property type="entry name" value="Heat-Labile Enterotoxin, subunit A"/>
    <property type="match status" value="1"/>
</dbReference>
<evidence type="ECO:0000259" key="2">
    <source>
        <dbReference type="Pfam" id="PF22596"/>
    </source>
</evidence>
<gene>
    <name evidence="3" type="ORF">HA50_21385</name>
</gene>
<dbReference type="STRING" id="55209.HA50_21385"/>
<protein>
    <recommendedName>
        <fullName evidence="2">Pierisin-like domain-containing protein</fullName>
    </recommendedName>
</protein>